<organism evidence="2">
    <name type="scientific">marine sediment metagenome</name>
    <dbReference type="NCBI Taxonomy" id="412755"/>
    <lineage>
        <taxon>unclassified sequences</taxon>
        <taxon>metagenomes</taxon>
        <taxon>ecological metagenomes</taxon>
    </lineage>
</organism>
<evidence type="ECO:0000259" key="1">
    <source>
        <dbReference type="Pfam" id="PF07589"/>
    </source>
</evidence>
<feature type="non-terminal residue" evidence="2">
    <location>
        <position position="1"/>
    </location>
</feature>
<sequence>TSFEGISSTDFTIGVAPEDAHFTGGFSGILGIPELYHSGASGWMVDPGQTGLIEFTTNAAEVEFYARTRSLATGSSVLTSYDDLSVPLDVVTVNPGDAWKLVKFVGSIDHITYENQDQSHVNSIDDFGYTVPEPVTLVLMGLGAIAALRPRRACR</sequence>
<gene>
    <name evidence="2" type="ORF">LCGC14_1721270</name>
</gene>
<dbReference type="Pfam" id="PF07589">
    <property type="entry name" value="PEP-CTERM"/>
    <property type="match status" value="1"/>
</dbReference>
<comment type="caution">
    <text evidence="2">The sequence shown here is derived from an EMBL/GenBank/DDBJ whole genome shotgun (WGS) entry which is preliminary data.</text>
</comment>
<dbReference type="EMBL" id="LAZR01015493">
    <property type="protein sequence ID" value="KKM11146.1"/>
    <property type="molecule type" value="Genomic_DNA"/>
</dbReference>
<name>A0A0F9I024_9ZZZZ</name>
<dbReference type="NCBIfam" id="TIGR02595">
    <property type="entry name" value="PEP_CTERM"/>
    <property type="match status" value="1"/>
</dbReference>
<protein>
    <recommendedName>
        <fullName evidence="1">Ice-binding protein C-terminal domain-containing protein</fullName>
    </recommendedName>
</protein>
<dbReference type="AlphaFoldDB" id="A0A0F9I024"/>
<dbReference type="InterPro" id="IPR013424">
    <property type="entry name" value="Ice-binding_C"/>
</dbReference>
<proteinExistence type="predicted"/>
<evidence type="ECO:0000313" key="2">
    <source>
        <dbReference type="EMBL" id="KKM11146.1"/>
    </source>
</evidence>
<accession>A0A0F9I024</accession>
<reference evidence="2" key="1">
    <citation type="journal article" date="2015" name="Nature">
        <title>Complex archaea that bridge the gap between prokaryotes and eukaryotes.</title>
        <authorList>
            <person name="Spang A."/>
            <person name="Saw J.H."/>
            <person name="Jorgensen S.L."/>
            <person name="Zaremba-Niedzwiedzka K."/>
            <person name="Martijn J."/>
            <person name="Lind A.E."/>
            <person name="van Eijk R."/>
            <person name="Schleper C."/>
            <person name="Guy L."/>
            <person name="Ettema T.J."/>
        </authorList>
    </citation>
    <scope>NUCLEOTIDE SEQUENCE</scope>
</reference>
<feature type="domain" description="Ice-binding protein C-terminal" evidence="1">
    <location>
        <begin position="130"/>
        <end position="152"/>
    </location>
</feature>